<dbReference type="AlphaFoldDB" id="A0A1F5P4Z8"/>
<feature type="transmembrane region" description="Helical" evidence="4">
    <location>
        <begin position="12"/>
        <end position="34"/>
    </location>
</feature>
<evidence type="ECO:0008006" key="7">
    <source>
        <dbReference type="Google" id="ProtNLM"/>
    </source>
</evidence>
<evidence type="ECO:0000313" key="6">
    <source>
        <dbReference type="Proteomes" id="UP000176786"/>
    </source>
</evidence>
<name>A0A1F5P4Z8_9BACT</name>
<evidence type="ECO:0000256" key="1">
    <source>
        <dbReference type="ARBA" id="ARBA00022603"/>
    </source>
</evidence>
<dbReference type="Proteomes" id="UP000176786">
    <property type="component" value="Unassembled WGS sequence"/>
</dbReference>
<dbReference type="PANTHER" id="PTHR13610">
    <property type="entry name" value="METHYLTRANSFERASE DOMAIN-CONTAINING PROTEIN"/>
    <property type="match status" value="1"/>
</dbReference>
<keyword evidence="3" id="KW-0949">S-adenosyl-L-methionine</keyword>
<dbReference type="STRING" id="1817832.A3J48_04420"/>
<keyword evidence="4" id="KW-1133">Transmembrane helix</keyword>
<gene>
    <name evidence="5" type="ORF">A3J48_04420</name>
</gene>
<proteinExistence type="predicted"/>
<sequence length="208" mass="23946">MIFYLKPAVMTIFIPTIIIIAAIVLLLLLILWLYDFLLGGEDYFTPQKALDQINKIIADNKCEKSIIYDLGSCRGHFVFSLLDKYPEMRAVGIDNSFVRTSIARLRSNFHKGNAKFLKRDIFDINISAADLVYIYLPQELLARLETKLNTELKPGALVITYRVQFSNWRPEKIIALDTAPLTREKIYLYNAPRERPAVLPWGGVHRKN</sequence>
<accession>A0A1F5P4Z8</accession>
<dbReference type="GO" id="GO:0016279">
    <property type="term" value="F:protein-lysine N-methyltransferase activity"/>
    <property type="evidence" value="ECO:0007669"/>
    <property type="project" value="InterPro"/>
</dbReference>
<evidence type="ECO:0000256" key="4">
    <source>
        <dbReference type="SAM" id="Phobius"/>
    </source>
</evidence>
<dbReference type="GO" id="GO:0032259">
    <property type="term" value="P:methylation"/>
    <property type="evidence" value="ECO:0007669"/>
    <property type="project" value="UniProtKB-KW"/>
</dbReference>
<keyword evidence="4" id="KW-0472">Membrane</keyword>
<keyword evidence="4" id="KW-0812">Transmembrane</keyword>
<keyword evidence="1" id="KW-0489">Methyltransferase</keyword>
<comment type="caution">
    <text evidence="5">The sequence shown here is derived from an EMBL/GenBank/DDBJ whole genome shotgun (WGS) entry which is preliminary data.</text>
</comment>
<reference evidence="5 6" key="1">
    <citation type="journal article" date="2016" name="Nat. Commun.">
        <title>Thousands of microbial genomes shed light on interconnected biogeochemical processes in an aquifer system.</title>
        <authorList>
            <person name="Anantharaman K."/>
            <person name="Brown C.T."/>
            <person name="Hug L.A."/>
            <person name="Sharon I."/>
            <person name="Castelle C.J."/>
            <person name="Probst A.J."/>
            <person name="Thomas B.C."/>
            <person name="Singh A."/>
            <person name="Wilkins M.J."/>
            <person name="Karaoz U."/>
            <person name="Brodie E.L."/>
            <person name="Williams K.H."/>
            <person name="Hubbard S.S."/>
            <person name="Banfield J.F."/>
        </authorList>
    </citation>
    <scope>NUCLEOTIDE SEQUENCE [LARGE SCALE GENOMIC DNA]</scope>
</reference>
<protein>
    <recommendedName>
        <fullName evidence="7">Methyltransferase domain-containing protein</fullName>
    </recommendedName>
</protein>
<evidence type="ECO:0000313" key="5">
    <source>
        <dbReference type="EMBL" id="OGE85057.1"/>
    </source>
</evidence>
<dbReference type="Gene3D" id="3.40.50.150">
    <property type="entry name" value="Vaccinia Virus protein VP39"/>
    <property type="match status" value="1"/>
</dbReference>
<dbReference type="InterPro" id="IPR029063">
    <property type="entry name" value="SAM-dependent_MTases_sf"/>
</dbReference>
<evidence type="ECO:0000256" key="2">
    <source>
        <dbReference type="ARBA" id="ARBA00022679"/>
    </source>
</evidence>
<evidence type="ECO:0000256" key="3">
    <source>
        <dbReference type="ARBA" id="ARBA00022691"/>
    </source>
</evidence>
<keyword evidence="2" id="KW-0808">Transferase</keyword>
<dbReference type="SUPFAM" id="SSF53335">
    <property type="entry name" value="S-adenosyl-L-methionine-dependent methyltransferases"/>
    <property type="match status" value="1"/>
</dbReference>
<dbReference type="EMBL" id="MFES01000028">
    <property type="protein sequence ID" value="OGE85057.1"/>
    <property type="molecule type" value="Genomic_DNA"/>
</dbReference>
<dbReference type="InterPro" id="IPR026170">
    <property type="entry name" value="FAM173A/B"/>
</dbReference>
<organism evidence="5 6">
    <name type="scientific">Candidatus Doudnabacteria bacterium RIFCSPHIGHO2_02_FULL_46_11</name>
    <dbReference type="NCBI Taxonomy" id="1817832"/>
    <lineage>
        <taxon>Bacteria</taxon>
        <taxon>Candidatus Doudnaibacteriota</taxon>
    </lineage>
</organism>
<dbReference type="PANTHER" id="PTHR13610:SF11">
    <property type="entry name" value="METHYLTRANSFERASE DOMAIN-CONTAINING PROTEIN"/>
    <property type="match status" value="1"/>
</dbReference>